<dbReference type="RefSeq" id="WP_087439094.1">
    <property type="nucleotide sequence ID" value="NZ_CP021416.1"/>
</dbReference>
<evidence type="ECO:0000313" key="4">
    <source>
        <dbReference type="Proteomes" id="UP000196005"/>
    </source>
</evidence>
<gene>
    <name evidence="3" type="ORF">Sdiek1_2165</name>
</gene>
<dbReference type="GO" id="GO:0016787">
    <property type="term" value="F:hydrolase activity"/>
    <property type="evidence" value="ECO:0007669"/>
    <property type="project" value="InterPro"/>
</dbReference>
<name>A0A1Y0HMJ0_9BACT</name>
<dbReference type="InterPro" id="IPR032466">
    <property type="entry name" value="Metal_Hydrolase"/>
</dbReference>
<dbReference type="InterPro" id="IPR006680">
    <property type="entry name" value="Amidohydro-rel"/>
</dbReference>
<accession>A0A1Y0HMJ0</accession>
<dbReference type="EMBL" id="CP021416">
    <property type="protein sequence ID" value="ARU49318.1"/>
    <property type="molecule type" value="Genomic_DNA"/>
</dbReference>
<evidence type="ECO:0000256" key="1">
    <source>
        <dbReference type="ARBA" id="ARBA00023239"/>
    </source>
</evidence>
<organism evidence="3 4">
    <name type="scientific">Sulfurospirillum diekertiae</name>
    <dbReference type="NCBI Taxonomy" id="1854492"/>
    <lineage>
        <taxon>Bacteria</taxon>
        <taxon>Pseudomonadati</taxon>
        <taxon>Campylobacterota</taxon>
        <taxon>Epsilonproteobacteria</taxon>
        <taxon>Campylobacterales</taxon>
        <taxon>Sulfurospirillaceae</taxon>
        <taxon>Sulfurospirillum</taxon>
    </lineage>
</organism>
<dbReference type="Gene3D" id="3.20.20.140">
    <property type="entry name" value="Metal-dependent hydrolases"/>
    <property type="match status" value="1"/>
</dbReference>
<dbReference type="PANTHER" id="PTHR21240">
    <property type="entry name" value="2-AMINO-3-CARBOXYLMUCONATE-6-SEMIALDEHYDE DECARBOXYLASE"/>
    <property type="match status" value="1"/>
</dbReference>
<feature type="domain" description="Amidohydrolase-related" evidence="2">
    <location>
        <begin position="4"/>
        <end position="286"/>
    </location>
</feature>
<dbReference type="KEGG" id="suls:Sdiek1_2165"/>
<dbReference type="AlphaFoldDB" id="A0A1Y0HMJ0"/>
<evidence type="ECO:0000259" key="2">
    <source>
        <dbReference type="Pfam" id="PF04909"/>
    </source>
</evidence>
<dbReference type="CDD" id="cd01292">
    <property type="entry name" value="metallo-dependent_hydrolases"/>
    <property type="match status" value="1"/>
</dbReference>
<dbReference type="GO" id="GO:0016831">
    <property type="term" value="F:carboxy-lyase activity"/>
    <property type="evidence" value="ECO:0007669"/>
    <property type="project" value="InterPro"/>
</dbReference>
<keyword evidence="1" id="KW-0456">Lyase</keyword>
<sequence length="328" mass="37735">MKTIDTHVHLLNSEVSFNRFYDRVALRFFAKRFGIDAKVLAKEPYKAYTDALMNSVKSSEYIEKIVLFGVDAKVDDEGNVLHKDKTVCASNEDVAALYAQFPELIIPFFSINPKRPDALELIEKYHALGFKGAKFLQNYWGVDTRDARYRPYFEKLASLDLPLIIHVGSESSVHSYKTCESIEMVRQPLEVGVKVICAHMALSYEPRHIVKAFSSNPKRFNDDYFTLLEMLKTHDNLYANVSALLTPVRAKVLRHLSTQNDIHPKLLFGSDYPVPFTTVWNSYDIALLKRLCIALEKNVFDRYAKAMLVYFPANNPIYSNYRKVLQLK</sequence>
<reference evidence="4" key="1">
    <citation type="submission" date="2017-05" db="EMBL/GenBank/DDBJ databases">
        <title>Dechlorination kinetics govern the competition between two new strains of the genus Sulfurospirillum.</title>
        <authorList>
            <person name="Buttet G.F."/>
            <person name="Murray A.M."/>
            <person name="Goris T."/>
            <person name="Burion M."/>
            <person name="Lin B."/>
            <person name="Rolle M."/>
            <person name="Maillard J."/>
        </authorList>
    </citation>
    <scope>NUCLEOTIDE SEQUENCE [LARGE SCALE GENOMIC DNA]</scope>
    <source>
        <strain evidence="4">SL2-1</strain>
    </source>
</reference>
<dbReference type="SUPFAM" id="SSF51556">
    <property type="entry name" value="Metallo-dependent hydrolases"/>
    <property type="match status" value="1"/>
</dbReference>
<protein>
    <recommendedName>
        <fullName evidence="2">Amidohydrolase-related domain-containing protein</fullName>
    </recommendedName>
</protein>
<dbReference type="GO" id="GO:0019748">
    <property type="term" value="P:secondary metabolic process"/>
    <property type="evidence" value="ECO:0007669"/>
    <property type="project" value="TreeGrafter"/>
</dbReference>
<dbReference type="PANTHER" id="PTHR21240:SF28">
    <property type="entry name" value="ISO-OROTATE DECARBOXYLASE (EUROFUNG)"/>
    <property type="match status" value="1"/>
</dbReference>
<dbReference type="Proteomes" id="UP000196005">
    <property type="component" value="Chromosome"/>
</dbReference>
<dbReference type="Pfam" id="PF04909">
    <property type="entry name" value="Amidohydro_2"/>
    <property type="match status" value="1"/>
</dbReference>
<proteinExistence type="predicted"/>
<evidence type="ECO:0000313" key="3">
    <source>
        <dbReference type="EMBL" id="ARU49318.1"/>
    </source>
</evidence>
<dbReference type="GO" id="GO:0005737">
    <property type="term" value="C:cytoplasm"/>
    <property type="evidence" value="ECO:0007669"/>
    <property type="project" value="TreeGrafter"/>
</dbReference>
<dbReference type="InterPro" id="IPR032465">
    <property type="entry name" value="ACMSD"/>
</dbReference>
<keyword evidence="4" id="KW-1185">Reference proteome</keyword>